<evidence type="ECO:0000313" key="3">
    <source>
        <dbReference type="Proteomes" id="UP001292094"/>
    </source>
</evidence>
<dbReference type="AlphaFoldDB" id="A0AAE1PZM6"/>
<feature type="region of interest" description="Disordered" evidence="1">
    <location>
        <begin position="1"/>
        <end position="124"/>
    </location>
</feature>
<accession>A0AAE1PZM6</accession>
<evidence type="ECO:0000256" key="1">
    <source>
        <dbReference type="SAM" id="MobiDB-lite"/>
    </source>
</evidence>
<feature type="compositionally biased region" description="Basic and acidic residues" evidence="1">
    <location>
        <begin position="18"/>
        <end position="27"/>
    </location>
</feature>
<protein>
    <submittedName>
        <fullName evidence="2">Uncharacterized protein</fullName>
    </submittedName>
</protein>
<reference evidence="2" key="1">
    <citation type="submission" date="2023-11" db="EMBL/GenBank/DDBJ databases">
        <title>Genome assemblies of two species of porcelain crab, Petrolisthes cinctipes and Petrolisthes manimaculis (Anomura: Porcellanidae).</title>
        <authorList>
            <person name="Angst P."/>
        </authorList>
    </citation>
    <scope>NUCLEOTIDE SEQUENCE</scope>
    <source>
        <strain evidence="2">PB745_02</strain>
        <tissue evidence="2">Gill</tissue>
    </source>
</reference>
<feature type="compositionally biased region" description="Basic and acidic residues" evidence="1">
    <location>
        <begin position="107"/>
        <end position="124"/>
    </location>
</feature>
<dbReference type="EMBL" id="JAWZYT010000914">
    <property type="protein sequence ID" value="KAK4317566.1"/>
    <property type="molecule type" value="Genomic_DNA"/>
</dbReference>
<feature type="compositionally biased region" description="Basic and acidic residues" evidence="1">
    <location>
        <begin position="59"/>
        <end position="73"/>
    </location>
</feature>
<proteinExistence type="predicted"/>
<evidence type="ECO:0000313" key="2">
    <source>
        <dbReference type="EMBL" id="KAK4317566.1"/>
    </source>
</evidence>
<keyword evidence="3" id="KW-1185">Reference proteome</keyword>
<name>A0AAE1PZM6_9EUCA</name>
<feature type="compositionally biased region" description="Basic residues" evidence="1">
    <location>
        <begin position="97"/>
        <end position="106"/>
    </location>
</feature>
<organism evidence="2 3">
    <name type="scientific">Petrolisthes manimaculis</name>
    <dbReference type="NCBI Taxonomy" id="1843537"/>
    <lineage>
        <taxon>Eukaryota</taxon>
        <taxon>Metazoa</taxon>
        <taxon>Ecdysozoa</taxon>
        <taxon>Arthropoda</taxon>
        <taxon>Crustacea</taxon>
        <taxon>Multicrustacea</taxon>
        <taxon>Malacostraca</taxon>
        <taxon>Eumalacostraca</taxon>
        <taxon>Eucarida</taxon>
        <taxon>Decapoda</taxon>
        <taxon>Pleocyemata</taxon>
        <taxon>Anomura</taxon>
        <taxon>Galatheoidea</taxon>
        <taxon>Porcellanidae</taxon>
        <taxon>Petrolisthes</taxon>
    </lineage>
</organism>
<comment type="caution">
    <text evidence="2">The sequence shown here is derived from an EMBL/GenBank/DDBJ whole genome shotgun (WGS) entry which is preliminary data.</text>
</comment>
<gene>
    <name evidence="2" type="ORF">Pmani_011370</name>
</gene>
<dbReference type="Proteomes" id="UP001292094">
    <property type="component" value="Unassembled WGS sequence"/>
</dbReference>
<feature type="compositionally biased region" description="Basic and acidic residues" evidence="1">
    <location>
        <begin position="1"/>
        <end position="10"/>
    </location>
</feature>
<sequence length="250" mass="29028">MEVEMENRLQEEDEEDEEKWRREEGREGSLGVKRRHTSGGERSQVATTRKRSGGVWEESFEKVERMEVVEGVERTQQQQQQKVEVKEDDDNGWQVQTKRKKRKKNKENHEGKQDNKDDKKKDINFGRLRARLRGKRKEEKNEEKRITLMMVEEERRLADHVGLEEGSREVVVEEVMPPIHEVINQGSTQSQQDGDGQVVSVKTNWMLQSTRVSLSQEVTKAQGSRKGQGGHGFLDTDSLDYADAVEVRII</sequence>